<reference evidence="4 5" key="1">
    <citation type="journal article" date="2017" name="ISME J.">
        <title>Energy and carbon metabolisms in a deep terrestrial subsurface fluid microbial community.</title>
        <authorList>
            <person name="Momper L."/>
            <person name="Jungbluth S.P."/>
            <person name="Lee M.D."/>
            <person name="Amend J.P."/>
        </authorList>
    </citation>
    <scope>NUCLEOTIDE SEQUENCE [LARGE SCALE GENOMIC DNA]</scope>
    <source>
        <strain evidence="4">SURF_5</strain>
    </source>
</reference>
<proteinExistence type="predicted"/>
<evidence type="ECO:0000256" key="2">
    <source>
        <dbReference type="PROSITE-ProRule" id="PRU00169"/>
    </source>
</evidence>
<sequence length="121" mass="13899">MMNKYMHTVLVVEDEFLQRRQMVRVLEMYGYGILEASDGMEAIRILDSQKVDLILTDLRMPFGGGISLLKYVKIFFPRIPVLIVTAYPEDIEDIKPDALLCKPYGPDELIRSVQYLTSIIA</sequence>
<feature type="modified residue" description="4-aspartylphosphate" evidence="2">
    <location>
        <position position="57"/>
    </location>
</feature>
<evidence type="ECO:0000256" key="1">
    <source>
        <dbReference type="ARBA" id="ARBA00022553"/>
    </source>
</evidence>
<dbReference type="GO" id="GO:0000160">
    <property type="term" value="P:phosphorelay signal transduction system"/>
    <property type="evidence" value="ECO:0007669"/>
    <property type="project" value="InterPro"/>
</dbReference>
<dbReference type="PANTHER" id="PTHR44591">
    <property type="entry name" value="STRESS RESPONSE REGULATOR PROTEIN 1"/>
    <property type="match status" value="1"/>
</dbReference>
<dbReference type="Gene3D" id="3.40.50.2300">
    <property type="match status" value="1"/>
</dbReference>
<dbReference type="SUPFAM" id="SSF52172">
    <property type="entry name" value="CheY-like"/>
    <property type="match status" value="1"/>
</dbReference>
<feature type="domain" description="Response regulatory" evidence="3">
    <location>
        <begin position="8"/>
        <end position="117"/>
    </location>
</feature>
<dbReference type="SMART" id="SM00448">
    <property type="entry name" value="REC"/>
    <property type="match status" value="1"/>
</dbReference>
<dbReference type="AlphaFoldDB" id="A0A3A4NJ75"/>
<dbReference type="InterPro" id="IPR011006">
    <property type="entry name" value="CheY-like_superfamily"/>
</dbReference>
<evidence type="ECO:0000259" key="3">
    <source>
        <dbReference type="PROSITE" id="PS50110"/>
    </source>
</evidence>
<dbReference type="PANTHER" id="PTHR44591:SF3">
    <property type="entry name" value="RESPONSE REGULATORY DOMAIN-CONTAINING PROTEIN"/>
    <property type="match status" value="1"/>
</dbReference>
<dbReference type="Pfam" id="PF00072">
    <property type="entry name" value="Response_reg"/>
    <property type="match status" value="1"/>
</dbReference>
<name>A0A3A4NJ75_ABYX5</name>
<gene>
    <name evidence="4" type="ORF">C4520_20380</name>
</gene>
<dbReference type="Proteomes" id="UP000265882">
    <property type="component" value="Unassembled WGS sequence"/>
</dbReference>
<evidence type="ECO:0000313" key="5">
    <source>
        <dbReference type="Proteomes" id="UP000265882"/>
    </source>
</evidence>
<dbReference type="EMBL" id="QZKU01000136">
    <property type="protein sequence ID" value="RJP15294.1"/>
    <property type="molecule type" value="Genomic_DNA"/>
</dbReference>
<comment type="caution">
    <text evidence="4">The sequence shown here is derived from an EMBL/GenBank/DDBJ whole genome shotgun (WGS) entry which is preliminary data.</text>
</comment>
<protein>
    <submittedName>
        <fullName evidence="4">Response regulator</fullName>
    </submittedName>
</protein>
<dbReference type="InterPro" id="IPR001789">
    <property type="entry name" value="Sig_transdc_resp-reg_receiver"/>
</dbReference>
<evidence type="ECO:0000313" key="4">
    <source>
        <dbReference type="EMBL" id="RJP15294.1"/>
    </source>
</evidence>
<dbReference type="InterPro" id="IPR050595">
    <property type="entry name" value="Bact_response_regulator"/>
</dbReference>
<keyword evidence="1 2" id="KW-0597">Phosphoprotein</keyword>
<organism evidence="4 5">
    <name type="scientific">Abyssobacteria bacterium (strain SURF_5)</name>
    <dbReference type="NCBI Taxonomy" id="2093360"/>
    <lineage>
        <taxon>Bacteria</taxon>
        <taxon>Pseudomonadati</taxon>
        <taxon>Candidatus Hydrogenedentota</taxon>
        <taxon>Candidatus Abyssobacteria</taxon>
    </lineage>
</organism>
<accession>A0A3A4NJ75</accession>
<dbReference type="PROSITE" id="PS50110">
    <property type="entry name" value="RESPONSE_REGULATORY"/>
    <property type="match status" value="1"/>
</dbReference>